<dbReference type="EMBL" id="CP069450">
    <property type="protein sequence ID" value="QRO51535.1"/>
    <property type="molecule type" value="Genomic_DNA"/>
</dbReference>
<dbReference type="Proteomes" id="UP000742098">
    <property type="component" value="Unassembled WGS sequence"/>
</dbReference>
<dbReference type="EMBL" id="DYVS01000002">
    <property type="protein sequence ID" value="HJF69160.1"/>
    <property type="molecule type" value="Genomic_DNA"/>
</dbReference>
<organism evidence="4 5">
    <name type="scientific">Butyricimonas virosa</name>
    <dbReference type="NCBI Taxonomy" id="544645"/>
    <lineage>
        <taxon>Bacteria</taxon>
        <taxon>Pseudomonadati</taxon>
        <taxon>Bacteroidota</taxon>
        <taxon>Bacteroidia</taxon>
        <taxon>Bacteroidales</taxon>
        <taxon>Odoribacteraceae</taxon>
        <taxon>Butyricimonas</taxon>
    </lineage>
</organism>
<reference evidence="3 6" key="3">
    <citation type="submission" date="2021-02" db="EMBL/GenBank/DDBJ databases">
        <title>FDA dAtabase for Regulatory Grade micrObial Sequences (FDA-ARGOS): Supporting development and validation of Infectious Disease Dx tests.</title>
        <authorList>
            <person name="Carlson P."/>
            <person name="Fischbach M."/>
            <person name="Hastie J."/>
            <person name="Bilen M."/>
            <person name="Cheng A."/>
            <person name="Tallon L."/>
            <person name="Sadzewicz L."/>
            <person name="Zhao X."/>
            <person name="Boylan J."/>
            <person name="Ott S."/>
            <person name="Bowen H."/>
            <person name="Vavikolanu K."/>
            <person name="Mehta A."/>
            <person name="Aluvathingal J."/>
            <person name="Nadendla S."/>
            <person name="Yan Y."/>
            <person name="Sichtig H."/>
        </authorList>
    </citation>
    <scope>NUCLEOTIDE SEQUENCE [LARGE SCALE GENOMIC DNA]</scope>
    <source>
        <strain evidence="3 6">FDAARGOS_1229</strain>
    </source>
</reference>
<keyword evidence="6" id="KW-1185">Reference proteome</keyword>
<keyword evidence="1" id="KW-0472">Membrane</keyword>
<keyword evidence="1" id="KW-1133">Transmembrane helix</keyword>
<feature type="transmembrane region" description="Helical" evidence="1">
    <location>
        <begin position="12"/>
        <end position="35"/>
    </location>
</feature>
<evidence type="ECO:0000313" key="5">
    <source>
        <dbReference type="Proteomes" id="UP000283589"/>
    </source>
</evidence>
<reference evidence="2" key="2">
    <citation type="journal article" date="2021" name="PeerJ">
        <title>Extensive microbial diversity within the chicken gut microbiome revealed by metagenomics and culture.</title>
        <authorList>
            <person name="Gilroy R."/>
            <person name="Ravi A."/>
            <person name="Getino M."/>
            <person name="Pursley I."/>
            <person name="Horton D.L."/>
            <person name="Alikhan N.F."/>
            <person name="Baker D."/>
            <person name="Gharbi K."/>
            <person name="Hall N."/>
            <person name="Watson M."/>
            <person name="Adriaenssens E.M."/>
            <person name="Foster-Nyarko E."/>
            <person name="Jarju S."/>
            <person name="Secka A."/>
            <person name="Antonio M."/>
            <person name="Oren A."/>
            <person name="Chaudhuri R.R."/>
            <person name="La Ragione R."/>
            <person name="Hildebrand F."/>
            <person name="Pallen M.J."/>
        </authorList>
    </citation>
    <scope>NUCLEOTIDE SEQUENCE</scope>
    <source>
        <strain evidence="2">6966</strain>
    </source>
</reference>
<evidence type="ECO:0000313" key="4">
    <source>
        <dbReference type="EMBL" id="RGV31583.1"/>
    </source>
</evidence>
<evidence type="ECO:0000313" key="3">
    <source>
        <dbReference type="EMBL" id="QRO51535.1"/>
    </source>
</evidence>
<evidence type="ECO:0000256" key="1">
    <source>
        <dbReference type="SAM" id="Phobius"/>
    </source>
</evidence>
<sequence>MVKLLKHDFSASVLATVLVVSTLLLLGVLMVIELWNFDLVRYNLYHQGEQARANVESGFLLYSRDSTLSYRWEGDSSVLLFGQREDSRVRYSRQRWGMYEVVEVQNGRHRSVRLLGKKAESFWRATLYVPENNRAFSVTGRTFAEGDVYLPRNGISYTQLRSEFFKGRALDKKQIKTSEERLPSLDEESQDVVNGLLDYAGEREWLENGSVLQRGFQESVVCVEVGEYLSGVRVSGPVILYASSMLFVEENNRLENVIIVGDRVEFADGFSGCVQVFARDTILLGNQVCLKAGSGLYVRQGEEKGFIRLGEECEVNGYVIAGAKVSEGEQKQLLYYQPESSRVRGLLYVDGIAEVHGFVTGSLYARECYYFAPEGYYSGILYNVVLPGNPGMAYPLWMRGPYERREVKWLD</sequence>
<evidence type="ECO:0000313" key="2">
    <source>
        <dbReference type="EMBL" id="HJF69160.1"/>
    </source>
</evidence>
<gene>
    <name evidence="4" type="ORF">DWW18_16815</name>
    <name evidence="3" type="ORF">I6J59_08020</name>
    <name evidence="2" type="ORF">K8V05_00215</name>
</gene>
<dbReference type="GeneID" id="93095553"/>
<dbReference type="AlphaFoldDB" id="A0A412WW32"/>
<keyword evidence="1" id="KW-0812">Transmembrane</keyword>
<name>A0A412WW32_9BACT</name>
<dbReference type="STRING" id="1121130.GCA_000519105_03548"/>
<accession>A0A412WW32</accession>
<dbReference type="RefSeq" id="WP_027202078.1">
    <property type="nucleotide sequence ID" value="NZ_CALBWO010000056.1"/>
</dbReference>
<dbReference type="Proteomes" id="UP000654720">
    <property type="component" value="Chromosome"/>
</dbReference>
<dbReference type="Proteomes" id="UP000283589">
    <property type="component" value="Unassembled WGS sequence"/>
</dbReference>
<evidence type="ECO:0000313" key="6">
    <source>
        <dbReference type="Proteomes" id="UP000654720"/>
    </source>
</evidence>
<protein>
    <submittedName>
        <fullName evidence="4">Uncharacterized protein</fullName>
    </submittedName>
</protein>
<dbReference type="EMBL" id="QRZA01000030">
    <property type="protein sequence ID" value="RGV31583.1"/>
    <property type="molecule type" value="Genomic_DNA"/>
</dbReference>
<reference evidence="4 5" key="1">
    <citation type="submission" date="2018-08" db="EMBL/GenBank/DDBJ databases">
        <title>A genome reference for cultivated species of the human gut microbiota.</title>
        <authorList>
            <person name="Zou Y."/>
            <person name="Xue W."/>
            <person name="Luo G."/>
        </authorList>
    </citation>
    <scope>NUCLEOTIDE SEQUENCE [LARGE SCALE GENOMIC DNA]</scope>
    <source>
        <strain evidence="4 5">AF14-49</strain>
    </source>
</reference>
<reference evidence="2" key="4">
    <citation type="submission" date="2021-09" db="EMBL/GenBank/DDBJ databases">
        <authorList>
            <person name="Gilroy R."/>
        </authorList>
    </citation>
    <scope>NUCLEOTIDE SEQUENCE</scope>
    <source>
        <strain evidence="2">6966</strain>
    </source>
</reference>
<proteinExistence type="predicted"/>